<gene>
    <name evidence="2" type="ORF">METZ01_LOCUS400423</name>
</gene>
<evidence type="ECO:0000256" key="1">
    <source>
        <dbReference type="SAM" id="Phobius"/>
    </source>
</evidence>
<keyword evidence="1" id="KW-0472">Membrane</keyword>
<feature type="non-terminal residue" evidence="2">
    <location>
        <position position="1"/>
    </location>
</feature>
<sequence length="228" mass="25797">MKRQNTLLLFCFFSLLPLPFVISIFTDHVGLGAIWDAISFALVYVVAILLFLTIFNNTAKCSKNFLIYKLIWLQDMFILSGVLGTFLGFIFIFDGMALDADELIGYDASASLISNFAIAIITLLYAIIGATTVYLIQKYYELKINNVENMDIEKPKEGFLFSSALCFIIVIMIIMISAHLGSLNTGGVFTLLNIEKNIYMISFFIILILFYNGNSFINLIKNVFWYIP</sequence>
<feature type="non-terminal residue" evidence="2">
    <location>
        <position position="228"/>
    </location>
</feature>
<protein>
    <submittedName>
        <fullName evidence="2">Uncharacterized protein</fullName>
    </submittedName>
</protein>
<dbReference type="EMBL" id="UINC01153065">
    <property type="protein sequence ID" value="SVD47569.1"/>
    <property type="molecule type" value="Genomic_DNA"/>
</dbReference>
<keyword evidence="1" id="KW-1133">Transmembrane helix</keyword>
<dbReference type="AlphaFoldDB" id="A0A382VM11"/>
<keyword evidence="1" id="KW-0812">Transmembrane</keyword>
<name>A0A382VM11_9ZZZZ</name>
<organism evidence="2">
    <name type="scientific">marine metagenome</name>
    <dbReference type="NCBI Taxonomy" id="408172"/>
    <lineage>
        <taxon>unclassified sequences</taxon>
        <taxon>metagenomes</taxon>
        <taxon>ecological metagenomes</taxon>
    </lineage>
</organism>
<accession>A0A382VM11</accession>
<feature type="transmembrane region" description="Helical" evidence="1">
    <location>
        <begin position="76"/>
        <end position="93"/>
    </location>
</feature>
<feature type="transmembrane region" description="Helical" evidence="1">
    <location>
        <begin position="198"/>
        <end position="220"/>
    </location>
</feature>
<feature type="transmembrane region" description="Helical" evidence="1">
    <location>
        <begin position="158"/>
        <end position="178"/>
    </location>
</feature>
<reference evidence="2" key="1">
    <citation type="submission" date="2018-05" db="EMBL/GenBank/DDBJ databases">
        <authorList>
            <person name="Lanie J.A."/>
            <person name="Ng W.-L."/>
            <person name="Kazmierczak K.M."/>
            <person name="Andrzejewski T.M."/>
            <person name="Davidsen T.M."/>
            <person name="Wayne K.J."/>
            <person name="Tettelin H."/>
            <person name="Glass J.I."/>
            <person name="Rusch D."/>
            <person name="Podicherti R."/>
            <person name="Tsui H.-C.T."/>
            <person name="Winkler M.E."/>
        </authorList>
    </citation>
    <scope>NUCLEOTIDE SEQUENCE</scope>
</reference>
<feature type="transmembrane region" description="Helical" evidence="1">
    <location>
        <begin position="113"/>
        <end position="137"/>
    </location>
</feature>
<proteinExistence type="predicted"/>
<feature type="transmembrane region" description="Helical" evidence="1">
    <location>
        <begin position="33"/>
        <end position="55"/>
    </location>
</feature>
<evidence type="ECO:0000313" key="2">
    <source>
        <dbReference type="EMBL" id="SVD47569.1"/>
    </source>
</evidence>